<dbReference type="AlphaFoldDB" id="A0A8T1RA39"/>
<evidence type="ECO:0000256" key="1">
    <source>
        <dbReference type="ARBA" id="ARBA00009065"/>
    </source>
</evidence>
<dbReference type="SMART" id="SM00385">
    <property type="entry name" value="CYCLIN"/>
    <property type="match status" value="1"/>
</dbReference>
<evidence type="ECO:0000256" key="4">
    <source>
        <dbReference type="ARBA" id="ARBA00023306"/>
    </source>
</evidence>
<dbReference type="Pfam" id="PF02984">
    <property type="entry name" value="Cyclin_C"/>
    <property type="match status" value="1"/>
</dbReference>
<dbReference type="CDD" id="cd20544">
    <property type="entry name" value="CYCLIN_AtCycD-like_rpt2"/>
    <property type="match status" value="1"/>
</dbReference>
<reference evidence="7" key="1">
    <citation type="submission" date="2020-12" db="EMBL/GenBank/DDBJ databases">
        <title>WGS assembly of Carya illinoinensis cv. Pawnee.</title>
        <authorList>
            <person name="Platts A."/>
            <person name="Shu S."/>
            <person name="Wright S."/>
            <person name="Barry K."/>
            <person name="Edger P."/>
            <person name="Pires J.C."/>
            <person name="Schmutz J."/>
        </authorList>
    </citation>
    <scope>NUCLEOTIDE SEQUENCE</scope>
    <source>
        <tissue evidence="7">Leaf</tissue>
    </source>
</reference>
<dbReference type="Proteomes" id="UP000811609">
    <property type="component" value="Chromosome 2"/>
</dbReference>
<dbReference type="InterPro" id="IPR004367">
    <property type="entry name" value="Cyclin_C-dom"/>
</dbReference>
<comment type="similarity">
    <text evidence="1">Belongs to the cyclin family. Cyclin D subfamily.</text>
</comment>
<dbReference type="FunFam" id="1.10.472.10:FF:000060">
    <property type="entry name" value="D6-type cyclin"/>
    <property type="match status" value="1"/>
</dbReference>
<dbReference type="CDD" id="cd20543">
    <property type="entry name" value="CYCLIN_AtCycD-like_rpt1"/>
    <property type="match status" value="1"/>
</dbReference>
<dbReference type="GO" id="GO:0051301">
    <property type="term" value="P:cell division"/>
    <property type="evidence" value="ECO:0007669"/>
    <property type="project" value="UniProtKB-KW"/>
</dbReference>
<evidence type="ECO:0000256" key="2">
    <source>
        <dbReference type="ARBA" id="ARBA00022618"/>
    </source>
</evidence>
<dbReference type="InterPro" id="IPR006671">
    <property type="entry name" value="Cyclin_N"/>
</dbReference>
<feature type="domain" description="Cyclin-like" evidence="6">
    <location>
        <begin position="117"/>
        <end position="203"/>
    </location>
</feature>
<evidence type="ECO:0000313" key="8">
    <source>
        <dbReference type="Proteomes" id="UP000811609"/>
    </source>
</evidence>
<proteinExistence type="inferred from homology"/>
<organism evidence="7 8">
    <name type="scientific">Carya illinoinensis</name>
    <name type="common">Pecan</name>
    <dbReference type="NCBI Taxonomy" id="32201"/>
    <lineage>
        <taxon>Eukaryota</taxon>
        <taxon>Viridiplantae</taxon>
        <taxon>Streptophyta</taxon>
        <taxon>Embryophyta</taxon>
        <taxon>Tracheophyta</taxon>
        <taxon>Spermatophyta</taxon>
        <taxon>Magnoliopsida</taxon>
        <taxon>eudicotyledons</taxon>
        <taxon>Gunneridae</taxon>
        <taxon>Pentapetalae</taxon>
        <taxon>rosids</taxon>
        <taxon>fabids</taxon>
        <taxon>Fagales</taxon>
        <taxon>Juglandaceae</taxon>
        <taxon>Carya</taxon>
    </lineage>
</organism>
<dbReference type="PANTHER" id="PTHR10177">
    <property type="entry name" value="CYCLINS"/>
    <property type="match status" value="1"/>
</dbReference>
<evidence type="ECO:0000259" key="6">
    <source>
        <dbReference type="SMART" id="SM00385"/>
    </source>
</evidence>
<keyword evidence="4" id="KW-0131">Cell cycle</keyword>
<dbReference type="InterPro" id="IPR013763">
    <property type="entry name" value="Cyclin-like_dom"/>
</dbReference>
<evidence type="ECO:0000256" key="3">
    <source>
        <dbReference type="ARBA" id="ARBA00023127"/>
    </source>
</evidence>
<keyword evidence="3 5" id="KW-0195">Cyclin</keyword>
<name>A0A8T1RA39_CARIL</name>
<keyword evidence="8" id="KW-1185">Reference proteome</keyword>
<dbReference type="FunFam" id="1.10.472.10:FF:000040">
    <property type="entry name" value="D6-type cyclin"/>
    <property type="match status" value="1"/>
</dbReference>
<gene>
    <name evidence="7" type="ORF">CIPAW_02G021500</name>
</gene>
<comment type="caution">
    <text evidence="7">The sequence shown here is derived from an EMBL/GenBank/DDBJ whole genome shotgun (WGS) entry which is preliminary data.</text>
</comment>
<sequence length="369" mass="41196">MAGSFDRAPPNLLCSENCNACFDGFDCNANNGVGISPSWNKLSNHTRNQDPIFDIIRSESLMGFPLESEERVREMVEREREYLPSDDYLKRLRSRDLDLSARIEALDWIWKSMVQCDQQARACFSFGALSACLSINYLDRFLSIYELPRGKSWAVQLLAVACLSLASKMEETKVPQLVDLQVGEPQFVFEAKTVQRMELLVLSTLGWRMQAFTPLSFIGYFLRKINGVQHPSTLSISRSVQLILSIIKGIDFLEFRPSEIAAAVAISVSRQMRAVDIDRAMTCFVCVEKGRVLKCLDLIKDLSLSLINGSANVASAFAPPVPQSPIGVLDATCLSYTSDELTVGSYANSLHNSPDIRGRNQERPSDMDI</sequence>
<dbReference type="InterPro" id="IPR039361">
    <property type="entry name" value="Cyclin"/>
</dbReference>
<evidence type="ECO:0000256" key="5">
    <source>
        <dbReference type="RuleBase" id="RU000383"/>
    </source>
</evidence>
<dbReference type="Pfam" id="PF00134">
    <property type="entry name" value="Cyclin_N"/>
    <property type="match status" value="1"/>
</dbReference>
<accession>A0A8T1RA39</accession>
<protein>
    <recommendedName>
        <fullName evidence="6">Cyclin-like domain-containing protein</fullName>
    </recommendedName>
</protein>
<keyword evidence="2" id="KW-0132">Cell division</keyword>
<dbReference type="EMBL" id="CM031810">
    <property type="protein sequence ID" value="KAG6663364.1"/>
    <property type="molecule type" value="Genomic_DNA"/>
</dbReference>
<evidence type="ECO:0000313" key="7">
    <source>
        <dbReference type="EMBL" id="KAG6663364.1"/>
    </source>
</evidence>